<name>A0AAW0CTM6_9AGAR</name>
<evidence type="ECO:0000313" key="3">
    <source>
        <dbReference type="Proteomes" id="UP001362999"/>
    </source>
</evidence>
<dbReference type="EMBL" id="JAWWNJ010000013">
    <property type="protein sequence ID" value="KAK7042108.1"/>
    <property type="molecule type" value="Genomic_DNA"/>
</dbReference>
<feature type="compositionally biased region" description="Low complexity" evidence="1">
    <location>
        <begin position="123"/>
        <end position="133"/>
    </location>
</feature>
<proteinExistence type="predicted"/>
<dbReference type="Proteomes" id="UP001362999">
    <property type="component" value="Unassembled WGS sequence"/>
</dbReference>
<sequence>MLAGGTNGVGKQQVKQRWRPVEVMRTKDGRRVGRQVRPACEGCKLSEEEARTSIDVPYLSRFYTAPRALLAGEGQVLVHGYNAFRRDDKNEIEVEQGSKRRVDWRVQDGAATRKEWPDDGLQRGSSSRSTTTKVTRRALASFARIVPRRGTLPIVHTSLTSSSNLETLRCERYQQCNLTVSLHLHGKPPHIDESFEFDGSQRFNDPSFHAAHKDLKQENTSKTRLRSSNALIFGDGQTPGRSGKSIESAYLCEFEAARKQGGVRGILKRTLAEGREGVRDDNGLGRRHFFSKQRGVEALSFDVVFNRPIQTSNGFGGSCRPNRYSDGRVWGVKIRGAVVSSPHGMEDRMGMVRGGVESGGGGLVAAVASKQRRAER</sequence>
<gene>
    <name evidence="2" type="ORF">R3P38DRAFT_2767733</name>
</gene>
<keyword evidence="3" id="KW-1185">Reference proteome</keyword>
<feature type="region of interest" description="Disordered" evidence="1">
    <location>
        <begin position="113"/>
        <end position="133"/>
    </location>
</feature>
<reference evidence="2 3" key="1">
    <citation type="journal article" date="2024" name="J Genomics">
        <title>Draft genome sequencing and assembly of Favolaschia claudopus CIRM-BRFM 2984 isolated from oak limbs.</title>
        <authorList>
            <person name="Navarro D."/>
            <person name="Drula E."/>
            <person name="Chaduli D."/>
            <person name="Cazenave R."/>
            <person name="Ahrendt S."/>
            <person name="Wang J."/>
            <person name="Lipzen A."/>
            <person name="Daum C."/>
            <person name="Barry K."/>
            <person name="Grigoriev I.V."/>
            <person name="Favel A."/>
            <person name="Rosso M.N."/>
            <person name="Martin F."/>
        </authorList>
    </citation>
    <scope>NUCLEOTIDE SEQUENCE [LARGE SCALE GENOMIC DNA]</scope>
    <source>
        <strain evidence="2 3">CIRM-BRFM 2984</strain>
    </source>
</reference>
<evidence type="ECO:0000256" key="1">
    <source>
        <dbReference type="SAM" id="MobiDB-lite"/>
    </source>
</evidence>
<protein>
    <submittedName>
        <fullName evidence="2">Uncharacterized protein</fullName>
    </submittedName>
</protein>
<accession>A0AAW0CTM6</accession>
<dbReference type="AlphaFoldDB" id="A0AAW0CTM6"/>
<evidence type="ECO:0000313" key="2">
    <source>
        <dbReference type="EMBL" id="KAK7042108.1"/>
    </source>
</evidence>
<comment type="caution">
    <text evidence="2">The sequence shown here is derived from an EMBL/GenBank/DDBJ whole genome shotgun (WGS) entry which is preliminary data.</text>
</comment>
<organism evidence="2 3">
    <name type="scientific">Favolaschia claudopus</name>
    <dbReference type="NCBI Taxonomy" id="2862362"/>
    <lineage>
        <taxon>Eukaryota</taxon>
        <taxon>Fungi</taxon>
        <taxon>Dikarya</taxon>
        <taxon>Basidiomycota</taxon>
        <taxon>Agaricomycotina</taxon>
        <taxon>Agaricomycetes</taxon>
        <taxon>Agaricomycetidae</taxon>
        <taxon>Agaricales</taxon>
        <taxon>Marasmiineae</taxon>
        <taxon>Mycenaceae</taxon>
        <taxon>Favolaschia</taxon>
    </lineage>
</organism>